<organism evidence="2">
    <name type="scientific">Halorubrum lacusprofundi</name>
    <dbReference type="NCBI Taxonomy" id="2247"/>
    <lineage>
        <taxon>Archaea</taxon>
        <taxon>Methanobacteriati</taxon>
        <taxon>Methanobacteriota</taxon>
        <taxon>Stenosarchaea group</taxon>
        <taxon>Halobacteria</taxon>
        <taxon>Halobacteriales</taxon>
        <taxon>Haloferacaceae</taxon>
        <taxon>Halorubrum</taxon>
    </lineage>
</organism>
<evidence type="ECO:0000259" key="1">
    <source>
        <dbReference type="Pfam" id="PF01609"/>
    </source>
</evidence>
<dbReference type="Pfam" id="PF01609">
    <property type="entry name" value="DDE_Tnp_1"/>
    <property type="match status" value="1"/>
</dbReference>
<dbReference type="PANTHER" id="PTHR33252:SF2">
    <property type="entry name" value="TRANSPOSASE IS4-LIKE DOMAIN-CONTAINING PROTEIN"/>
    <property type="match status" value="1"/>
</dbReference>
<keyword evidence="2" id="KW-0614">Plasmid</keyword>
<dbReference type="AlphaFoldDB" id="A0A218KRY2"/>
<dbReference type="NCBIfam" id="NF033541">
    <property type="entry name" value="transpos_ISH3"/>
    <property type="match status" value="1"/>
</dbReference>
<accession>A0A218KRY2</accession>
<reference evidence="2" key="1">
    <citation type="journal article" date="2017" name="Nat. Microbiol.">
        <title>A plasmid from an Antarctic haloarchaeon uses specialized membrane vesicles to disseminate and infect plasmid-free cells.</title>
        <authorList>
            <person name="Erdmann S."/>
            <person name="Tschitschko B."/>
            <person name="Zhong L."/>
            <person name="Raftery M.J."/>
            <person name="Cavicchioli R."/>
        </authorList>
    </citation>
    <scope>NUCLEOTIDE SEQUENCE</scope>
    <source>
        <strain evidence="2">R1S1</strain>
        <plasmid evidence="2">pR1SE</plasmid>
    </source>
</reference>
<dbReference type="OMA" id="GYVACDL"/>
<dbReference type="GO" id="GO:0006313">
    <property type="term" value="P:DNA transposition"/>
    <property type="evidence" value="ECO:0007669"/>
    <property type="project" value="InterPro"/>
</dbReference>
<feature type="domain" description="Transposase IS4-like" evidence="1">
    <location>
        <begin position="155"/>
        <end position="302"/>
    </location>
</feature>
<protein>
    <submittedName>
        <fullName evidence="2">Transposase</fullName>
    </submittedName>
</protein>
<geneLocation type="plasmid" evidence="2">
    <name>pR1SE</name>
</geneLocation>
<dbReference type="RefSeq" id="WP_012660224.1">
    <property type="nucleotide sequence ID" value="NZ_JAJNEG010000042.1"/>
</dbReference>
<dbReference type="EMBL" id="KX687704">
    <property type="protein sequence ID" value="AQM75301.1"/>
    <property type="molecule type" value="Genomic_DNA"/>
</dbReference>
<dbReference type="GeneID" id="7402360"/>
<dbReference type="PANTHER" id="PTHR33252">
    <property type="entry name" value="THIRD ORF IN TRANSPOSON ISC1160"/>
    <property type="match status" value="1"/>
</dbReference>
<dbReference type="GO" id="GO:0004803">
    <property type="term" value="F:transposase activity"/>
    <property type="evidence" value="ECO:0007669"/>
    <property type="project" value="InterPro"/>
</dbReference>
<evidence type="ECO:0000313" key="2">
    <source>
        <dbReference type="EMBL" id="AQM75301.1"/>
    </source>
</evidence>
<proteinExistence type="predicted"/>
<dbReference type="GO" id="GO:0003677">
    <property type="term" value="F:DNA binding"/>
    <property type="evidence" value="ECO:0007669"/>
    <property type="project" value="InterPro"/>
</dbReference>
<sequence length="390" mass="44338">MFTIPQPDGHLSATDVKELAEDIVEQLPLPGIEGSPLDSGEIWAVVTLAAVNQTSVWETCKDNDNAPCDDTVMDWLHTLNREWLERIANDLLKEMAMTILDPDRSRIVSIDFVDNPYHGTYADESGELCRMAAKDGTTTCHRYCSAYLVSNGKPVTLAMTYVRSDESEADAVERVLDRVEAYPFDIDLLLADRGFYNERILRRSHDIAATVVPVQKKGKRMKKKLDTHCSYMTTYRMYKDCKRELKFPLAVAVSYQAGDRGKSGEVVRGYVACDLADRTPKRVEQLYRKRSAIETSYRVFRQARVVTTTQDSIVRFGFVLVGFLLENLWLVLRWAVVARPRRGGRDLPEEFTFKTFSDWIRHALEEELERSWEIKMNGVGVPEAYAAAAG</sequence>
<name>A0A218KRY2_9EURY</name>
<dbReference type="InterPro" id="IPR002559">
    <property type="entry name" value="Transposase_11"/>
</dbReference>